<evidence type="ECO:0000259" key="7">
    <source>
        <dbReference type="Pfam" id="PF00892"/>
    </source>
</evidence>
<dbReference type="SUPFAM" id="SSF103481">
    <property type="entry name" value="Multidrug resistance efflux transporter EmrE"/>
    <property type="match status" value="2"/>
</dbReference>
<evidence type="ECO:0000256" key="2">
    <source>
        <dbReference type="ARBA" id="ARBA00007635"/>
    </source>
</evidence>
<feature type="transmembrane region" description="Helical" evidence="6">
    <location>
        <begin position="214"/>
        <end position="233"/>
    </location>
</feature>
<sequence length="373" mass="41307">MGEKVKKWLVSSKAIVSMLMVQVFATGVQLLAKVILNNGTFVFALMAYRHVVAALCVAPFALYFERGITEKLSWLAFFWLFLSALSGISLAMGLFYYGVRDTTATYAVNFLNLVPILTFVLSTITRIEKLGLRTPAGKIKILGATLCIVGALTSGFYKGKSFHIFHHNLHRHVDIKASNYHWLRGSFLLIASCLSYAAWYILQVKLIKELPLKYWATMLTCIIAAIQSAVIGLCLDRSKVAWKLGWDLQLVTILYSGALGTAATFCLISWAVENQGPTYPSMFNPLTLIFVAILEALILGSEINVGNLVGMVLIVVGLYSFLLGKRTEMKNLHQPDVEAITSITKFQDTRIQFTTADSITNVELSLNKSMAKP</sequence>
<dbReference type="OMA" id="WSVWFWL"/>
<comment type="subcellular location">
    <subcellularLocation>
        <location evidence="1 6">Membrane</location>
        <topology evidence="1 6">Multi-pass membrane protein</topology>
    </subcellularLocation>
</comment>
<dbReference type="InterPro" id="IPR037185">
    <property type="entry name" value="EmrE-like"/>
</dbReference>
<accession>B9S0T3</accession>
<feature type="transmembrane region" description="Helical" evidence="6">
    <location>
        <begin position="104"/>
        <end position="127"/>
    </location>
</feature>
<dbReference type="InterPro" id="IPR000620">
    <property type="entry name" value="EamA_dom"/>
</dbReference>
<evidence type="ECO:0000256" key="4">
    <source>
        <dbReference type="ARBA" id="ARBA00022989"/>
    </source>
</evidence>
<protein>
    <recommendedName>
        <fullName evidence="6">WAT1-related protein</fullName>
    </recommendedName>
</protein>
<evidence type="ECO:0000313" key="8">
    <source>
        <dbReference type="EMBL" id="EEF42747.1"/>
    </source>
</evidence>
<feature type="transmembrane region" description="Helical" evidence="6">
    <location>
        <begin position="139"/>
        <end position="157"/>
    </location>
</feature>
<comment type="similarity">
    <text evidence="2 6">Belongs to the drug/metabolite transporter (DMT) superfamily. Plant drug/metabolite exporter (P-DME) (TC 2.A.7.4) family.</text>
</comment>
<feature type="domain" description="EamA" evidence="7">
    <location>
        <begin position="184"/>
        <end position="320"/>
    </location>
</feature>
<dbReference type="STRING" id="3988.B9S0T3"/>
<feature type="transmembrane region" description="Helical" evidence="6">
    <location>
        <begin position="14"/>
        <end position="35"/>
    </location>
</feature>
<feature type="transmembrane region" description="Helical" evidence="6">
    <location>
        <begin position="76"/>
        <end position="98"/>
    </location>
</feature>
<dbReference type="GO" id="GO:0005886">
    <property type="term" value="C:plasma membrane"/>
    <property type="evidence" value="ECO:0000318"/>
    <property type="project" value="GO_Central"/>
</dbReference>
<dbReference type="eggNOG" id="ENOG502QSBZ">
    <property type="taxonomic scope" value="Eukaryota"/>
</dbReference>
<keyword evidence="9" id="KW-1185">Reference proteome</keyword>
<dbReference type="PANTHER" id="PTHR31218">
    <property type="entry name" value="WAT1-RELATED PROTEIN"/>
    <property type="match status" value="1"/>
</dbReference>
<keyword evidence="4 6" id="KW-1133">Transmembrane helix</keyword>
<reference evidence="9" key="1">
    <citation type="journal article" date="2010" name="Nat. Biotechnol.">
        <title>Draft genome sequence of the oilseed species Ricinus communis.</title>
        <authorList>
            <person name="Chan A.P."/>
            <person name="Crabtree J."/>
            <person name="Zhao Q."/>
            <person name="Lorenzi H."/>
            <person name="Orvis J."/>
            <person name="Puiu D."/>
            <person name="Melake-Berhan A."/>
            <person name="Jones K.M."/>
            <person name="Redman J."/>
            <person name="Chen G."/>
            <person name="Cahoon E.B."/>
            <person name="Gedil M."/>
            <person name="Stanke M."/>
            <person name="Haas B.J."/>
            <person name="Wortman J.R."/>
            <person name="Fraser-Liggett C.M."/>
            <person name="Ravel J."/>
            <person name="Rabinowicz P.D."/>
        </authorList>
    </citation>
    <scope>NUCLEOTIDE SEQUENCE [LARGE SCALE GENOMIC DNA]</scope>
    <source>
        <strain evidence="9">cv. Hale</strain>
    </source>
</reference>
<evidence type="ECO:0000256" key="6">
    <source>
        <dbReference type="RuleBase" id="RU363077"/>
    </source>
</evidence>
<dbReference type="KEGG" id="rcu:8262269"/>
<name>B9S0T3_RICCO</name>
<keyword evidence="5 6" id="KW-0472">Membrane</keyword>
<feature type="domain" description="EamA" evidence="7">
    <location>
        <begin position="14"/>
        <end position="149"/>
    </location>
</feature>
<evidence type="ECO:0000313" key="9">
    <source>
        <dbReference type="Proteomes" id="UP000008311"/>
    </source>
</evidence>
<evidence type="ECO:0000256" key="5">
    <source>
        <dbReference type="ARBA" id="ARBA00023136"/>
    </source>
</evidence>
<organism evidence="8 9">
    <name type="scientific">Ricinus communis</name>
    <name type="common">Castor bean</name>
    <dbReference type="NCBI Taxonomy" id="3988"/>
    <lineage>
        <taxon>Eukaryota</taxon>
        <taxon>Viridiplantae</taxon>
        <taxon>Streptophyta</taxon>
        <taxon>Embryophyta</taxon>
        <taxon>Tracheophyta</taxon>
        <taxon>Spermatophyta</taxon>
        <taxon>Magnoliopsida</taxon>
        <taxon>eudicotyledons</taxon>
        <taxon>Gunneridae</taxon>
        <taxon>Pentapetalae</taxon>
        <taxon>rosids</taxon>
        <taxon>fabids</taxon>
        <taxon>Malpighiales</taxon>
        <taxon>Euphorbiaceae</taxon>
        <taxon>Acalyphoideae</taxon>
        <taxon>Acalypheae</taxon>
        <taxon>Ricinus</taxon>
    </lineage>
</organism>
<evidence type="ECO:0000256" key="3">
    <source>
        <dbReference type="ARBA" id="ARBA00022692"/>
    </source>
</evidence>
<dbReference type="EMBL" id="EQ973841">
    <property type="protein sequence ID" value="EEF42747.1"/>
    <property type="molecule type" value="Genomic_DNA"/>
</dbReference>
<proteinExistence type="inferred from homology"/>
<dbReference type="OrthoDB" id="670984at2759"/>
<feature type="transmembrane region" description="Helical" evidence="6">
    <location>
        <begin position="41"/>
        <end position="64"/>
    </location>
</feature>
<dbReference type="Proteomes" id="UP000008311">
    <property type="component" value="Unassembled WGS sequence"/>
</dbReference>
<dbReference type="InParanoid" id="B9S0T3"/>
<feature type="transmembrane region" description="Helical" evidence="6">
    <location>
        <begin position="182"/>
        <end position="202"/>
    </location>
</feature>
<gene>
    <name evidence="8" type="ORF">RCOM_1536180</name>
</gene>
<dbReference type="AlphaFoldDB" id="B9S0T3"/>
<evidence type="ECO:0000256" key="1">
    <source>
        <dbReference type="ARBA" id="ARBA00004141"/>
    </source>
</evidence>
<feature type="transmembrane region" description="Helical" evidence="6">
    <location>
        <begin position="253"/>
        <end position="272"/>
    </location>
</feature>
<keyword evidence="3 6" id="KW-0812">Transmembrane</keyword>
<dbReference type="Pfam" id="PF00892">
    <property type="entry name" value="EamA"/>
    <property type="match status" value="2"/>
</dbReference>
<dbReference type="GO" id="GO:0022857">
    <property type="term" value="F:transmembrane transporter activity"/>
    <property type="evidence" value="ECO:0007669"/>
    <property type="project" value="InterPro"/>
</dbReference>
<feature type="transmembrane region" description="Helical" evidence="6">
    <location>
        <begin position="305"/>
        <end position="324"/>
    </location>
</feature>
<dbReference type="InterPro" id="IPR030184">
    <property type="entry name" value="WAT1-related"/>
</dbReference>
<feature type="transmembrane region" description="Helical" evidence="6">
    <location>
        <begin position="279"/>
        <end position="299"/>
    </location>
</feature>